<dbReference type="Proteomes" id="UP000623678">
    <property type="component" value="Unassembled WGS sequence"/>
</dbReference>
<keyword evidence="1" id="KW-0238">DNA-binding</keyword>
<dbReference type="EMBL" id="JACRTD010000002">
    <property type="protein sequence ID" value="MBC8584527.1"/>
    <property type="molecule type" value="Genomic_DNA"/>
</dbReference>
<gene>
    <name evidence="3" type="ORF">H8705_02915</name>
</gene>
<dbReference type="RefSeq" id="WP_262394359.1">
    <property type="nucleotide sequence ID" value="NZ_JACRTD010000002.1"/>
</dbReference>
<dbReference type="Pfam" id="PF01381">
    <property type="entry name" value="HTH_3"/>
    <property type="match status" value="1"/>
</dbReference>
<accession>A0A926EPY7</accession>
<dbReference type="CDD" id="cd00093">
    <property type="entry name" value="HTH_XRE"/>
    <property type="match status" value="1"/>
</dbReference>
<reference evidence="3" key="1">
    <citation type="submission" date="2020-08" db="EMBL/GenBank/DDBJ databases">
        <title>Genome public.</title>
        <authorList>
            <person name="Liu C."/>
            <person name="Sun Q."/>
        </authorList>
    </citation>
    <scope>NUCLEOTIDE SEQUENCE</scope>
    <source>
        <strain evidence="3">NSJ-64</strain>
    </source>
</reference>
<evidence type="ECO:0000313" key="3">
    <source>
        <dbReference type="EMBL" id="MBC8584527.1"/>
    </source>
</evidence>
<comment type="caution">
    <text evidence="3">The sequence shown here is derived from an EMBL/GenBank/DDBJ whole genome shotgun (WGS) entry which is preliminary data.</text>
</comment>
<dbReference type="Gene3D" id="1.10.260.40">
    <property type="entry name" value="lambda repressor-like DNA-binding domains"/>
    <property type="match status" value="1"/>
</dbReference>
<feature type="domain" description="HTH cro/C1-type" evidence="2">
    <location>
        <begin position="10"/>
        <end position="65"/>
    </location>
</feature>
<keyword evidence="4" id="KW-1185">Reference proteome</keyword>
<sequence>MDISQVGQKIREYRLKHGMTQEKFAARSFLSSSYISKLELGKVKNPTKETLEYIADTIGITFSELVSIMPLHDQPIVNADIVQTPKYIEYKQAWDKLSDEEKATALRVIRILLKME</sequence>
<dbReference type="InterPro" id="IPR010982">
    <property type="entry name" value="Lambda_DNA-bd_dom_sf"/>
</dbReference>
<evidence type="ECO:0000256" key="1">
    <source>
        <dbReference type="ARBA" id="ARBA00023125"/>
    </source>
</evidence>
<dbReference type="PROSITE" id="PS50943">
    <property type="entry name" value="HTH_CROC1"/>
    <property type="match status" value="1"/>
</dbReference>
<dbReference type="SMART" id="SM00530">
    <property type="entry name" value="HTH_XRE"/>
    <property type="match status" value="1"/>
</dbReference>
<dbReference type="GO" id="GO:0003700">
    <property type="term" value="F:DNA-binding transcription factor activity"/>
    <property type="evidence" value="ECO:0007669"/>
    <property type="project" value="TreeGrafter"/>
</dbReference>
<dbReference type="GO" id="GO:0005829">
    <property type="term" value="C:cytosol"/>
    <property type="evidence" value="ECO:0007669"/>
    <property type="project" value="TreeGrafter"/>
</dbReference>
<dbReference type="SUPFAM" id="SSF47413">
    <property type="entry name" value="lambda repressor-like DNA-binding domains"/>
    <property type="match status" value="1"/>
</dbReference>
<evidence type="ECO:0000313" key="4">
    <source>
        <dbReference type="Proteomes" id="UP000623678"/>
    </source>
</evidence>
<organism evidence="3 4">
    <name type="scientific">Youxingia wuxianensis</name>
    <dbReference type="NCBI Taxonomy" id="2763678"/>
    <lineage>
        <taxon>Bacteria</taxon>
        <taxon>Bacillati</taxon>
        <taxon>Bacillota</taxon>
        <taxon>Clostridia</taxon>
        <taxon>Eubacteriales</taxon>
        <taxon>Oscillospiraceae</taxon>
        <taxon>Youxingia</taxon>
    </lineage>
</organism>
<name>A0A926EPY7_9FIRM</name>
<proteinExistence type="predicted"/>
<dbReference type="PANTHER" id="PTHR46797">
    <property type="entry name" value="HTH-TYPE TRANSCRIPTIONAL REGULATOR"/>
    <property type="match status" value="1"/>
</dbReference>
<protein>
    <submittedName>
        <fullName evidence="3">Helix-turn-helix transcriptional regulator</fullName>
    </submittedName>
</protein>
<dbReference type="GO" id="GO:0003677">
    <property type="term" value="F:DNA binding"/>
    <property type="evidence" value="ECO:0007669"/>
    <property type="project" value="UniProtKB-KW"/>
</dbReference>
<evidence type="ECO:0000259" key="2">
    <source>
        <dbReference type="PROSITE" id="PS50943"/>
    </source>
</evidence>
<dbReference type="PANTHER" id="PTHR46797:SF1">
    <property type="entry name" value="METHYLPHOSPHONATE SYNTHASE"/>
    <property type="match status" value="1"/>
</dbReference>
<dbReference type="AlphaFoldDB" id="A0A926EPY7"/>
<dbReference type="InterPro" id="IPR050807">
    <property type="entry name" value="TransReg_Diox_bact_type"/>
</dbReference>
<dbReference type="InterPro" id="IPR001387">
    <property type="entry name" value="Cro/C1-type_HTH"/>
</dbReference>